<reference evidence="2 3" key="1">
    <citation type="submission" date="2020-08" db="EMBL/GenBank/DDBJ databases">
        <title>Genomic Encyclopedia of Type Strains, Phase IV (KMG-IV): sequencing the most valuable type-strain genomes for metagenomic binning, comparative biology and taxonomic classification.</title>
        <authorList>
            <person name="Goeker M."/>
        </authorList>
    </citation>
    <scope>NUCLEOTIDE SEQUENCE [LARGE SCALE GENOMIC DNA]</scope>
    <source>
        <strain evidence="2 3">DSM 103570</strain>
    </source>
</reference>
<protein>
    <submittedName>
        <fullName evidence="2">Uncharacterized protein</fullName>
    </submittedName>
</protein>
<dbReference type="Proteomes" id="UP000588647">
    <property type="component" value="Unassembled WGS sequence"/>
</dbReference>
<keyword evidence="1" id="KW-0472">Membrane</keyword>
<evidence type="ECO:0000256" key="1">
    <source>
        <dbReference type="SAM" id="Phobius"/>
    </source>
</evidence>
<dbReference type="EMBL" id="JACIEM010000006">
    <property type="protein sequence ID" value="MBB4005389.1"/>
    <property type="molecule type" value="Genomic_DNA"/>
</dbReference>
<proteinExistence type="predicted"/>
<feature type="transmembrane region" description="Helical" evidence="1">
    <location>
        <begin position="6"/>
        <end position="25"/>
    </location>
</feature>
<gene>
    <name evidence="2" type="ORF">GGR03_004488</name>
</gene>
<accession>A0A7W6MRV6</accession>
<organism evidence="2 3">
    <name type="scientific">Aurantimonas endophytica</name>
    <dbReference type="NCBI Taxonomy" id="1522175"/>
    <lineage>
        <taxon>Bacteria</taxon>
        <taxon>Pseudomonadati</taxon>
        <taxon>Pseudomonadota</taxon>
        <taxon>Alphaproteobacteria</taxon>
        <taxon>Hyphomicrobiales</taxon>
        <taxon>Aurantimonadaceae</taxon>
        <taxon>Aurantimonas</taxon>
    </lineage>
</organism>
<comment type="caution">
    <text evidence="2">The sequence shown here is derived from an EMBL/GenBank/DDBJ whole genome shotgun (WGS) entry which is preliminary data.</text>
</comment>
<sequence>MVFRNFFIFCTVFGLFMMMFANLATCHLRDDGHARFDAPFRLQ</sequence>
<evidence type="ECO:0000313" key="2">
    <source>
        <dbReference type="EMBL" id="MBB4005389.1"/>
    </source>
</evidence>
<dbReference type="AlphaFoldDB" id="A0A7W6MRV6"/>
<evidence type="ECO:0000313" key="3">
    <source>
        <dbReference type="Proteomes" id="UP000588647"/>
    </source>
</evidence>
<keyword evidence="1" id="KW-0812">Transmembrane</keyword>
<keyword evidence="1" id="KW-1133">Transmembrane helix</keyword>
<name>A0A7W6MRV6_9HYPH</name>
<keyword evidence="3" id="KW-1185">Reference proteome</keyword>